<dbReference type="Pfam" id="PF02518">
    <property type="entry name" value="HATPase_c"/>
    <property type="match status" value="1"/>
</dbReference>
<keyword evidence="5" id="KW-0808">Transferase</keyword>
<dbReference type="Gene3D" id="3.30.450.170">
    <property type="entry name" value="Two-component histidine kinase, sensor domain"/>
    <property type="match status" value="1"/>
</dbReference>
<dbReference type="SMART" id="SM00387">
    <property type="entry name" value="HATPase_c"/>
    <property type="match status" value="1"/>
</dbReference>
<dbReference type="Pfam" id="PF00512">
    <property type="entry name" value="HisKA"/>
    <property type="match status" value="1"/>
</dbReference>
<dbReference type="Pfam" id="PF00672">
    <property type="entry name" value="HAMP"/>
    <property type="match status" value="1"/>
</dbReference>
<dbReference type="InterPro" id="IPR003660">
    <property type="entry name" value="HAMP_dom"/>
</dbReference>
<dbReference type="PANTHER" id="PTHR45436:SF15">
    <property type="entry name" value="SENSOR HISTIDINE KINASE CUSS"/>
    <property type="match status" value="1"/>
</dbReference>
<dbReference type="InterPro" id="IPR003661">
    <property type="entry name" value="HisK_dim/P_dom"/>
</dbReference>
<dbReference type="InterPro" id="IPR036890">
    <property type="entry name" value="HATPase_C_sf"/>
</dbReference>
<dbReference type="InterPro" id="IPR050428">
    <property type="entry name" value="TCS_sensor_his_kinase"/>
</dbReference>
<dbReference type="Gene3D" id="1.10.287.130">
    <property type="match status" value="1"/>
</dbReference>
<dbReference type="PRINTS" id="PR00344">
    <property type="entry name" value="BCTRLSENSOR"/>
</dbReference>
<reference evidence="14 15" key="1">
    <citation type="submission" date="2019-01" db="EMBL/GenBank/DDBJ databases">
        <authorList>
            <person name="Chen W.-M."/>
        </authorList>
    </citation>
    <scope>NUCLEOTIDE SEQUENCE [LARGE SCALE GENOMIC DNA]</scope>
    <source>
        <strain evidence="14 15">HPM-16</strain>
    </source>
</reference>
<feature type="transmembrane region" description="Helical" evidence="11">
    <location>
        <begin position="6"/>
        <end position="25"/>
    </location>
</feature>
<dbReference type="PANTHER" id="PTHR45436">
    <property type="entry name" value="SENSOR HISTIDINE KINASE YKOH"/>
    <property type="match status" value="1"/>
</dbReference>
<dbReference type="Gene3D" id="1.10.8.500">
    <property type="entry name" value="HAMP domain in histidine kinase"/>
    <property type="match status" value="1"/>
</dbReference>
<keyword evidence="7" id="KW-0418">Kinase</keyword>
<gene>
    <name evidence="14" type="ORF">EOE65_10015</name>
</gene>
<dbReference type="GO" id="GO:0000155">
    <property type="term" value="F:phosphorelay sensor kinase activity"/>
    <property type="evidence" value="ECO:0007669"/>
    <property type="project" value="InterPro"/>
</dbReference>
<keyword evidence="8 11" id="KW-1133">Transmembrane helix</keyword>
<evidence type="ECO:0000256" key="1">
    <source>
        <dbReference type="ARBA" id="ARBA00000085"/>
    </source>
</evidence>
<dbReference type="CDD" id="cd00082">
    <property type="entry name" value="HisKA"/>
    <property type="match status" value="1"/>
</dbReference>
<comment type="catalytic activity">
    <reaction evidence="1">
        <text>ATP + protein L-histidine = ADP + protein N-phospho-L-histidine.</text>
        <dbReference type="EC" id="2.7.13.3"/>
    </reaction>
</comment>
<evidence type="ECO:0000313" key="14">
    <source>
        <dbReference type="EMBL" id="RVU30641.1"/>
    </source>
</evidence>
<evidence type="ECO:0000256" key="5">
    <source>
        <dbReference type="ARBA" id="ARBA00022679"/>
    </source>
</evidence>
<comment type="subcellular location">
    <subcellularLocation>
        <location evidence="2">Membrane</location>
        <topology evidence="2">Multi-pass membrane protein</topology>
    </subcellularLocation>
</comment>
<feature type="domain" description="HAMP" evidence="13">
    <location>
        <begin position="168"/>
        <end position="223"/>
    </location>
</feature>
<dbReference type="EC" id="2.7.13.3" evidence="3"/>
<sequence length="450" mass="50570">MNHKLFWKLCISLGMGCMALVYLIAELSLHVERKMSLIAPEYKAEIRAYQQQAKAYLNDEEALFNWLTNLQTEEQTFATVISIQHSSIGGRIDNNEIAIQAGRNLDYAIHLYHDNPTIHLPLDSNGTVFLFRLPDRMMPGELWPAVHLGMHLALPMIIMMIFSVLLYRHVMAPIRQLEHATQRFSAGDYATRLTPEMRGRDDELGRLATTFDQMASRVGELIQSQRHLIHDLSHELRTPLQRLELCLPTLPAQHESRVRHEVELMRKLTEDTLTLAWMQNETRSSLGDHLDLCTLIEVIADDCCFEFPNHELSLQLPRALCLQHTSERALSQAIENILRNALRYTPVGKRVSVTLHHHLAHCELMIADQGPGVPDDLLGQIFAPFFRVDKARGRSAGGFGLGLALAKRHIESVGGTITAYNAASGGLTVGIELPISNTSCKTCKSTAPNQ</sequence>
<accession>A0A437Q7W6</accession>
<dbReference type="Proteomes" id="UP000282818">
    <property type="component" value="Unassembled WGS sequence"/>
</dbReference>
<protein>
    <recommendedName>
        <fullName evidence="3">histidine kinase</fullName>
        <ecNumber evidence="3">2.7.13.3</ecNumber>
    </recommendedName>
</protein>
<dbReference type="CDD" id="cd06225">
    <property type="entry name" value="HAMP"/>
    <property type="match status" value="1"/>
</dbReference>
<dbReference type="PROSITE" id="PS50885">
    <property type="entry name" value="HAMP"/>
    <property type="match status" value="1"/>
</dbReference>
<dbReference type="InterPro" id="IPR038428">
    <property type="entry name" value="HK_sensor_dom_sf"/>
</dbReference>
<evidence type="ECO:0000256" key="2">
    <source>
        <dbReference type="ARBA" id="ARBA00004141"/>
    </source>
</evidence>
<dbReference type="RefSeq" id="WP_127694177.1">
    <property type="nucleotide sequence ID" value="NZ_SACQ01000004.1"/>
</dbReference>
<evidence type="ECO:0000256" key="9">
    <source>
        <dbReference type="ARBA" id="ARBA00023012"/>
    </source>
</evidence>
<organism evidence="14 15">
    <name type="scientific">Neptunomonas marina</name>
    <dbReference type="NCBI Taxonomy" id="1815562"/>
    <lineage>
        <taxon>Bacteria</taxon>
        <taxon>Pseudomonadati</taxon>
        <taxon>Pseudomonadota</taxon>
        <taxon>Gammaproteobacteria</taxon>
        <taxon>Oceanospirillales</taxon>
        <taxon>Oceanospirillaceae</taxon>
        <taxon>Neptunomonas</taxon>
    </lineage>
</organism>
<comment type="caution">
    <text evidence="14">The sequence shown here is derived from an EMBL/GenBank/DDBJ whole genome shotgun (WGS) entry which is preliminary data.</text>
</comment>
<dbReference type="InterPro" id="IPR036097">
    <property type="entry name" value="HisK_dim/P_sf"/>
</dbReference>
<evidence type="ECO:0000256" key="6">
    <source>
        <dbReference type="ARBA" id="ARBA00022692"/>
    </source>
</evidence>
<keyword evidence="10 11" id="KW-0472">Membrane</keyword>
<feature type="transmembrane region" description="Helical" evidence="11">
    <location>
        <begin position="142"/>
        <end position="167"/>
    </location>
</feature>
<proteinExistence type="predicted"/>
<evidence type="ECO:0000256" key="10">
    <source>
        <dbReference type="ARBA" id="ARBA00023136"/>
    </source>
</evidence>
<dbReference type="PROSITE" id="PS50109">
    <property type="entry name" value="HIS_KIN"/>
    <property type="match status" value="1"/>
</dbReference>
<dbReference type="InterPro" id="IPR031930">
    <property type="entry name" value="HK_sensor"/>
</dbReference>
<dbReference type="AlphaFoldDB" id="A0A437Q7W6"/>
<dbReference type="InterPro" id="IPR003594">
    <property type="entry name" value="HATPase_dom"/>
</dbReference>
<evidence type="ECO:0000256" key="3">
    <source>
        <dbReference type="ARBA" id="ARBA00012438"/>
    </source>
</evidence>
<dbReference type="SMART" id="SM00304">
    <property type="entry name" value="HAMP"/>
    <property type="match status" value="1"/>
</dbReference>
<keyword evidence="15" id="KW-1185">Reference proteome</keyword>
<keyword evidence="6 11" id="KW-0812">Transmembrane</keyword>
<evidence type="ECO:0000256" key="11">
    <source>
        <dbReference type="SAM" id="Phobius"/>
    </source>
</evidence>
<dbReference type="EMBL" id="SACQ01000004">
    <property type="protein sequence ID" value="RVU30641.1"/>
    <property type="molecule type" value="Genomic_DNA"/>
</dbReference>
<keyword evidence="9" id="KW-0902">Two-component regulatory system</keyword>
<dbReference type="Pfam" id="PF16750">
    <property type="entry name" value="HK_sensor"/>
    <property type="match status" value="1"/>
</dbReference>
<evidence type="ECO:0000313" key="15">
    <source>
        <dbReference type="Proteomes" id="UP000282818"/>
    </source>
</evidence>
<evidence type="ECO:0000256" key="7">
    <source>
        <dbReference type="ARBA" id="ARBA00022777"/>
    </source>
</evidence>
<evidence type="ECO:0000256" key="8">
    <source>
        <dbReference type="ARBA" id="ARBA00022989"/>
    </source>
</evidence>
<dbReference type="SUPFAM" id="SSF158472">
    <property type="entry name" value="HAMP domain-like"/>
    <property type="match status" value="1"/>
</dbReference>
<keyword evidence="4" id="KW-0597">Phosphoprotein</keyword>
<dbReference type="SUPFAM" id="SSF55874">
    <property type="entry name" value="ATPase domain of HSP90 chaperone/DNA topoisomerase II/histidine kinase"/>
    <property type="match status" value="1"/>
</dbReference>
<feature type="domain" description="Histidine kinase" evidence="12">
    <location>
        <begin position="231"/>
        <end position="437"/>
    </location>
</feature>
<dbReference type="SMART" id="SM00388">
    <property type="entry name" value="HisKA"/>
    <property type="match status" value="1"/>
</dbReference>
<dbReference type="GO" id="GO:0005886">
    <property type="term" value="C:plasma membrane"/>
    <property type="evidence" value="ECO:0007669"/>
    <property type="project" value="TreeGrafter"/>
</dbReference>
<dbReference type="SUPFAM" id="SSF47384">
    <property type="entry name" value="Homodimeric domain of signal transducing histidine kinase"/>
    <property type="match status" value="1"/>
</dbReference>
<evidence type="ECO:0000259" key="12">
    <source>
        <dbReference type="PROSITE" id="PS50109"/>
    </source>
</evidence>
<dbReference type="InterPro" id="IPR004358">
    <property type="entry name" value="Sig_transdc_His_kin-like_C"/>
</dbReference>
<name>A0A437Q7W6_9GAMM</name>
<dbReference type="Gene3D" id="3.30.565.10">
    <property type="entry name" value="Histidine kinase-like ATPase, C-terminal domain"/>
    <property type="match status" value="1"/>
</dbReference>
<dbReference type="InterPro" id="IPR005467">
    <property type="entry name" value="His_kinase_dom"/>
</dbReference>
<evidence type="ECO:0000256" key="4">
    <source>
        <dbReference type="ARBA" id="ARBA00022553"/>
    </source>
</evidence>
<evidence type="ECO:0000259" key="13">
    <source>
        <dbReference type="PROSITE" id="PS50885"/>
    </source>
</evidence>